<feature type="region of interest" description="Disordered" evidence="1">
    <location>
        <begin position="242"/>
        <end position="264"/>
    </location>
</feature>
<feature type="compositionally biased region" description="Basic and acidic residues" evidence="1">
    <location>
        <begin position="616"/>
        <end position="635"/>
    </location>
</feature>
<name>A0A7S2P9T6_9STRA</name>
<proteinExistence type="predicted"/>
<feature type="compositionally biased region" description="Low complexity" evidence="1">
    <location>
        <begin position="250"/>
        <end position="261"/>
    </location>
</feature>
<dbReference type="PANTHER" id="PTHR13309:SF0">
    <property type="entry name" value="FMR1-INTERACTING PROTEIN NUFIP1"/>
    <property type="match status" value="1"/>
</dbReference>
<feature type="region of interest" description="Disordered" evidence="1">
    <location>
        <begin position="598"/>
        <end position="637"/>
    </location>
</feature>
<evidence type="ECO:0000313" key="2">
    <source>
        <dbReference type="EMBL" id="CAD9586833.1"/>
    </source>
</evidence>
<feature type="compositionally biased region" description="Low complexity" evidence="1">
    <location>
        <begin position="33"/>
        <end position="45"/>
    </location>
</feature>
<feature type="compositionally biased region" description="Low complexity" evidence="1">
    <location>
        <begin position="606"/>
        <end position="615"/>
    </location>
</feature>
<feature type="compositionally biased region" description="Basic residues" evidence="1">
    <location>
        <begin position="1"/>
        <end position="24"/>
    </location>
</feature>
<feature type="compositionally biased region" description="Low complexity" evidence="1">
    <location>
        <begin position="544"/>
        <end position="562"/>
    </location>
</feature>
<accession>A0A7S2P9T6</accession>
<dbReference type="GO" id="GO:0000492">
    <property type="term" value="P:box C/D snoRNP assembly"/>
    <property type="evidence" value="ECO:0007669"/>
    <property type="project" value="TreeGrafter"/>
</dbReference>
<dbReference type="PANTHER" id="PTHR13309">
    <property type="entry name" value="NUCLEAR FRAGILE X MENTAL RETARDATION PROTEIN INTERACTING PROTEIN 1"/>
    <property type="match status" value="1"/>
</dbReference>
<feature type="region of interest" description="Disordered" evidence="1">
    <location>
        <begin position="67"/>
        <end position="87"/>
    </location>
</feature>
<dbReference type="EMBL" id="HBGY01018938">
    <property type="protein sequence ID" value="CAD9586833.1"/>
    <property type="molecule type" value="Transcribed_RNA"/>
</dbReference>
<feature type="region of interest" description="Disordered" evidence="1">
    <location>
        <begin position="535"/>
        <end position="577"/>
    </location>
</feature>
<protein>
    <submittedName>
        <fullName evidence="2">Uncharacterized protein</fullName>
    </submittedName>
</protein>
<dbReference type="GO" id="GO:0003723">
    <property type="term" value="F:RNA binding"/>
    <property type="evidence" value="ECO:0007669"/>
    <property type="project" value="InterPro"/>
</dbReference>
<sequence length="684" mass="75657">MNHHHPYHHGSHHAHAHAHAHRSAHYPNSSYISNTTASNDTSNNNQHKAGSVAFRGDYISTASSSSSSVSSIASIPPPAVTAPPQIVPTTTTCTPNNKEKYQHHVTFHPANRNNSSSSPDYDYSRQITRQLYQHQHQQHHQQQYKTVLPPLPTAPAAYNNHNSLLTSSSYAPIPYNHYNHNCNHNHNHPALYHNHSSSSSPRTSSSSYYHQQHRYADYNSNGNGNSNGNANENKQRRARGGSLLFNSPATSTSTCTSNSSTGPRFSFSNAEETTLLNVTTNASGDNHNNNWESSSCIELEPPPLLDRHVGQHVHVNRACWATPSPDAKSNVNITNCTESNNNINIGKSSECNKLKRVSVSEDLQNKNLLLAIPKQDSQCLSDRQCYVRSTLIELFCATADDVAARHSKGAQKLHIGQVGIRCIFCHDLPVKERTERAVCYPSSIARIYQTVADMQRFHFESCPMVPHAVRETYRQLKTTRPRGMGSPQAYWIRSAGERGLYDTPEGIRLHLHYLRGRTDTDTKRLKRDSIHTFEYSSPHYPRRSGTVVSHSLSHSHGGATASRVIAPPVPESDSESVSVSCSAGRSIIVQQRQQQRQEQAVVLAGSSSPSSSISSHEQEQEQEQDHHQEEDDHNRCSTNSVCNKTIPAASSCEDANILLLLKNAPSNISASAASSLPMSMQVQI</sequence>
<feature type="region of interest" description="Disordered" evidence="1">
    <location>
        <begin position="186"/>
        <end position="209"/>
    </location>
</feature>
<feature type="region of interest" description="Disordered" evidence="1">
    <location>
        <begin position="1"/>
        <end position="48"/>
    </location>
</feature>
<evidence type="ECO:0000256" key="1">
    <source>
        <dbReference type="SAM" id="MobiDB-lite"/>
    </source>
</evidence>
<dbReference type="AlphaFoldDB" id="A0A7S2P9T6"/>
<feature type="compositionally biased region" description="Low complexity" evidence="1">
    <location>
        <begin position="196"/>
        <end position="209"/>
    </location>
</feature>
<gene>
    <name evidence="2" type="ORF">LDAN0321_LOCUS12059</name>
</gene>
<reference evidence="2" key="1">
    <citation type="submission" date="2021-01" db="EMBL/GenBank/DDBJ databases">
        <authorList>
            <person name="Corre E."/>
            <person name="Pelletier E."/>
            <person name="Niang G."/>
            <person name="Scheremetjew M."/>
            <person name="Finn R."/>
            <person name="Kale V."/>
            <person name="Holt S."/>
            <person name="Cochrane G."/>
            <person name="Meng A."/>
            <person name="Brown T."/>
            <person name="Cohen L."/>
        </authorList>
    </citation>
    <scope>NUCLEOTIDE SEQUENCE</scope>
    <source>
        <strain evidence="2">B650</strain>
    </source>
</reference>
<dbReference type="InterPro" id="IPR039136">
    <property type="entry name" value="NUFIP1-like"/>
</dbReference>
<dbReference type="GO" id="GO:0005634">
    <property type="term" value="C:nucleus"/>
    <property type="evidence" value="ECO:0007669"/>
    <property type="project" value="TreeGrafter"/>
</dbReference>
<organism evidence="2">
    <name type="scientific">Leptocylindrus danicus</name>
    <dbReference type="NCBI Taxonomy" id="163516"/>
    <lineage>
        <taxon>Eukaryota</taxon>
        <taxon>Sar</taxon>
        <taxon>Stramenopiles</taxon>
        <taxon>Ochrophyta</taxon>
        <taxon>Bacillariophyta</taxon>
        <taxon>Coscinodiscophyceae</taxon>
        <taxon>Chaetocerotophycidae</taxon>
        <taxon>Leptocylindrales</taxon>
        <taxon>Leptocylindraceae</taxon>
        <taxon>Leptocylindrus</taxon>
    </lineage>
</organism>